<name>A0A0E9Q8A0_ANGAN</name>
<reference evidence="1" key="1">
    <citation type="submission" date="2014-11" db="EMBL/GenBank/DDBJ databases">
        <authorList>
            <person name="Amaro Gonzalez C."/>
        </authorList>
    </citation>
    <scope>NUCLEOTIDE SEQUENCE</scope>
</reference>
<reference evidence="1" key="2">
    <citation type="journal article" date="2015" name="Fish Shellfish Immunol.">
        <title>Early steps in the European eel (Anguilla anguilla)-Vibrio vulnificus interaction in the gills: Role of the RtxA13 toxin.</title>
        <authorList>
            <person name="Callol A."/>
            <person name="Pajuelo D."/>
            <person name="Ebbesson L."/>
            <person name="Teles M."/>
            <person name="MacKenzie S."/>
            <person name="Amaro C."/>
        </authorList>
    </citation>
    <scope>NUCLEOTIDE SEQUENCE</scope>
</reference>
<dbReference type="EMBL" id="GBXM01095603">
    <property type="protein sequence ID" value="JAH12974.1"/>
    <property type="molecule type" value="Transcribed_RNA"/>
</dbReference>
<protein>
    <submittedName>
        <fullName evidence="1">Uncharacterized protein</fullName>
    </submittedName>
</protein>
<proteinExistence type="predicted"/>
<dbReference type="AlphaFoldDB" id="A0A0E9Q8A0"/>
<evidence type="ECO:0000313" key="1">
    <source>
        <dbReference type="EMBL" id="JAH12974.1"/>
    </source>
</evidence>
<accession>A0A0E9Q8A0</accession>
<sequence>MIHCDLDFRFSSYTELSPALRVRCVVHLQSSCEIFCEKVL</sequence>
<organism evidence="1">
    <name type="scientific">Anguilla anguilla</name>
    <name type="common">European freshwater eel</name>
    <name type="synonym">Muraena anguilla</name>
    <dbReference type="NCBI Taxonomy" id="7936"/>
    <lineage>
        <taxon>Eukaryota</taxon>
        <taxon>Metazoa</taxon>
        <taxon>Chordata</taxon>
        <taxon>Craniata</taxon>
        <taxon>Vertebrata</taxon>
        <taxon>Euteleostomi</taxon>
        <taxon>Actinopterygii</taxon>
        <taxon>Neopterygii</taxon>
        <taxon>Teleostei</taxon>
        <taxon>Anguilliformes</taxon>
        <taxon>Anguillidae</taxon>
        <taxon>Anguilla</taxon>
    </lineage>
</organism>